<feature type="domain" description="YdbS-like PH" evidence="2">
    <location>
        <begin position="76"/>
        <end position="155"/>
    </location>
</feature>
<reference evidence="3 4" key="1">
    <citation type="submission" date="2019-01" db="EMBL/GenBank/DDBJ databases">
        <title>Genome sequence of the Antarctic species Gelidibacter gilvus ACAM 158(T).</title>
        <authorList>
            <person name="Bowman J.P."/>
        </authorList>
    </citation>
    <scope>NUCLEOTIDE SEQUENCE [LARGE SCALE GENOMIC DNA]</scope>
    <source>
        <strain evidence="3 4">IC158</strain>
    </source>
</reference>
<dbReference type="RefSeq" id="WP_129016141.1">
    <property type="nucleotide sequence ID" value="NZ_SDDZ01000002.1"/>
</dbReference>
<feature type="transmembrane region" description="Helical" evidence="1">
    <location>
        <begin position="368"/>
        <end position="386"/>
    </location>
</feature>
<feature type="transmembrane region" description="Helical" evidence="1">
    <location>
        <begin position="392"/>
        <end position="410"/>
    </location>
</feature>
<dbReference type="InterPro" id="IPR005182">
    <property type="entry name" value="YdbS-like_PH"/>
</dbReference>
<keyword evidence="1" id="KW-1133">Transmembrane helix</keyword>
<dbReference type="PANTHER" id="PTHR34473">
    <property type="entry name" value="UPF0699 TRANSMEMBRANE PROTEIN YDBS"/>
    <property type="match status" value="1"/>
</dbReference>
<dbReference type="Proteomes" id="UP000289792">
    <property type="component" value="Unassembled WGS sequence"/>
</dbReference>
<evidence type="ECO:0000256" key="1">
    <source>
        <dbReference type="SAM" id="Phobius"/>
    </source>
</evidence>
<protein>
    <recommendedName>
        <fullName evidence="2">YdbS-like PH domain-containing protein</fullName>
    </recommendedName>
</protein>
<dbReference type="PANTHER" id="PTHR34473:SF2">
    <property type="entry name" value="UPF0699 TRANSMEMBRANE PROTEIN YDBT"/>
    <property type="match status" value="1"/>
</dbReference>
<feature type="transmembrane region" description="Helical" evidence="1">
    <location>
        <begin position="59"/>
        <end position="77"/>
    </location>
</feature>
<organism evidence="3 4">
    <name type="scientific">Gelidibacter gilvus</name>
    <dbReference type="NCBI Taxonomy" id="59602"/>
    <lineage>
        <taxon>Bacteria</taxon>
        <taxon>Pseudomonadati</taxon>
        <taxon>Bacteroidota</taxon>
        <taxon>Flavobacteriia</taxon>
        <taxon>Flavobacteriales</taxon>
        <taxon>Flavobacteriaceae</taxon>
        <taxon>Gelidibacter</taxon>
    </lineage>
</organism>
<dbReference type="PIRSF" id="PIRSF026631">
    <property type="entry name" value="UCP026631"/>
    <property type="match status" value="1"/>
</dbReference>
<evidence type="ECO:0000313" key="4">
    <source>
        <dbReference type="Proteomes" id="UP000289792"/>
    </source>
</evidence>
<dbReference type="AlphaFoldDB" id="A0A4Q0XHU6"/>
<dbReference type="EMBL" id="SDDZ01000002">
    <property type="protein sequence ID" value="RXJ51144.1"/>
    <property type="molecule type" value="Genomic_DNA"/>
</dbReference>
<feature type="transmembrane region" description="Helical" evidence="1">
    <location>
        <begin position="16"/>
        <end position="39"/>
    </location>
</feature>
<feature type="transmembrane region" description="Helical" evidence="1">
    <location>
        <begin position="192"/>
        <end position="208"/>
    </location>
</feature>
<comment type="caution">
    <text evidence="3">The sequence shown here is derived from an EMBL/GenBank/DDBJ whole genome shotgun (WGS) entry which is preliminary data.</text>
</comment>
<evidence type="ECO:0000313" key="3">
    <source>
        <dbReference type="EMBL" id="RXJ51144.1"/>
    </source>
</evidence>
<dbReference type="Pfam" id="PF03703">
    <property type="entry name" value="bPH_2"/>
    <property type="match status" value="2"/>
</dbReference>
<keyword evidence="1" id="KW-0472">Membrane</keyword>
<proteinExistence type="predicted"/>
<keyword evidence="1" id="KW-0812">Transmembrane</keyword>
<evidence type="ECO:0000259" key="2">
    <source>
        <dbReference type="Pfam" id="PF03703"/>
    </source>
</evidence>
<gene>
    <name evidence="3" type="ORF">ESZ48_04520</name>
</gene>
<feature type="domain" description="YdbS-like PH" evidence="2">
    <location>
        <begin position="410"/>
        <end position="485"/>
    </location>
</feature>
<accession>A0A4Q0XHU6</accession>
<dbReference type="InterPro" id="IPR014529">
    <property type="entry name" value="UCP026631"/>
</dbReference>
<feature type="transmembrane region" description="Helical" evidence="1">
    <location>
        <begin position="235"/>
        <end position="259"/>
    </location>
</feature>
<sequence>MKPIDFSHPARQSSKGILVIFALNTFKFIRRFFVLFLALGLSLSKKESLSFLTTTNLTLIILGVFLLIFIVAILKYLNFKFHLDQDQFYLSSGIINKDMTIIPKSKIQNINIKQNFIQQMINVVSLTIETAGDDKAEIEINALSRATALDLKKQLFVKKQITDPDVIDEPFQSIVFFKASIKRLFLEGISQNHIKSFLIIVSFVFGLYNEFENYLQDLGISDRLQSSVNFETGSILSLILANVFIVGLAILGSMLFSIISTFISNFNLEVVENEDTIEINKGLFNKLSLILVPVKIQNIIIKTNRLKQYFGLHTLSIKQAMINKKQQRNFKIVALEKHQVAHLVQKVFVNYNGEGTFEKPDVYYIRLLVLRSLIIGAFINIPAYFIFGNYFWLINIVIISWIVLFVHFTYKKSSYQITDEYLTINNGFIDRVRNISELHKIQSVELKQSIFQKRRNIASIYVATASDKVKIPYITEEKAKSILDLLLFKIES</sequence>
<name>A0A4Q0XHU6_9FLAO</name>
<keyword evidence="4" id="KW-1185">Reference proteome</keyword>
<dbReference type="OrthoDB" id="1049931at2"/>